<gene>
    <name evidence="2" type="ORF">AB0E61_07285</name>
</gene>
<comment type="caution">
    <text evidence="2">The sequence shown here is derived from an EMBL/GenBank/DDBJ whole genome shotgun (WGS) entry which is preliminary data.</text>
</comment>
<organism evidence="2 3">
    <name type="scientific">Streptomyces catenulae</name>
    <dbReference type="NCBI Taxonomy" id="66875"/>
    <lineage>
        <taxon>Bacteria</taxon>
        <taxon>Bacillati</taxon>
        <taxon>Actinomycetota</taxon>
        <taxon>Actinomycetes</taxon>
        <taxon>Kitasatosporales</taxon>
        <taxon>Streptomycetaceae</taxon>
        <taxon>Streptomyces</taxon>
    </lineage>
</organism>
<dbReference type="EMBL" id="JBEZVI010000004">
    <property type="protein sequence ID" value="MEU3709889.1"/>
    <property type="molecule type" value="Genomic_DNA"/>
</dbReference>
<accession>A0ABV2YVV9</accession>
<reference evidence="2 3" key="1">
    <citation type="submission" date="2024-06" db="EMBL/GenBank/DDBJ databases">
        <title>The Natural Products Discovery Center: Release of the First 8490 Sequenced Strains for Exploring Actinobacteria Biosynthetic Diversity.</title>
        <authorList>
            <person name="Kalkreuter E."/>
            <person name="Kautsar S.A."/>
            <person name="Yang D."/>
            <person name="Bader C.D."/>
            <person name="Teijaro C.N."/>
            <person name="Fluegel L."/>
            <person name="Davis C.M."/>
            <person name="Simpson J.R."/>
            <person name="Lauterbach L."/>
            <person name="Steele A.D."/>
            <person name="Gui C."/>
            <person name="Meng S."/>
            <person name="Li G."/>
            <person name="Viehrig K."/>
            <person name="Ye F."/>
            <person name="Su P."/>
            <person name="Kiefer A.F."/>
            <person name="Nichols A."/>
            <person name="Cepeda A.J."/>
            <person name="Yan W."/>
            <person name="Fan B."/>
            <person name="Jiang Y."/>
            <person name="Adhikari A."/>
            <person name="Zheng C.-J."/>
            <person name="Schuster L."/>
            <person name="Cowan T.M."/>
            <person name="Smanski M.J."/>
            <person name="Chevrette M.G."/>
            <person name="De Carvalho L.P.S."/>
            <person name="Shen B."/>
        </authorList>
    </citation>
    <scope>NUCLEOTIDE SEQUENCE [LARGE SCALE GENOMIC DNA]</scope>
    <source>
        <strain evidence="2 3">NPDC033039</strain>
    </source>
</reference>
<dbReference type="NCBIfam" id="NF047619">
    <property type="entry name" value="NADase_discoid"/>
    <property type="match status" value="1"/>
</dbReference>
<dbReference type="InterPro" id="IPR057561">
    <property type="entry name" value="NADase_transloc"/>
</dbReference>
<feature type="compositionally biased region" description="Gly residues" evidence="1">
    <location>
        <begin position="105"/>
        <end position="131"/>
    </location>
</feature>
<sequence>MSNSPSSGASGKDARPAACEQCGTPHEAGQPFCDTCGAVLRWTPGGTRPAASAPRPSGPSSDPDDDTADVPPATGRPAAPDGGSDTAGTGGERISGTSGTSGTSGISGTGGTAGSGGSVGPGAGFGTGAAEGPGPAVASGTAGSTGSSGTAGSSNPAEDERARARALLVPVEDPQGEPERPSVAPVLPGQPVAARPQVRAPGEYRTVDGVACPWCGTPNRPDRHFCCRCAMRMASSPQGPARLPWWRRLFDRRNREQPWAGDRPRLRRQLGRILRWLLTAAALGLVVFGLFHVDEGVQAVKDHFAKRALVSPEASTASRSFAKHGPEQAFDPFSNTWWGPGISPGTGNWLEARFSDPVRLLDIGITPGESSHAEALDKSAQPHRITAQITMDNGHTETRVINLDQGSGFQHQSFRYGDVVKVRLTVDSAYGTGPDKQVAIAAVEFFGPSQSQS</sequence>
<dbReference type="InterPro" id="IPR008979">
    <property type="entry name" value="Galactose-bd-like_sf"/>
</dbReference>
<evidence type="ECO:0000313" key="2">
    <source>
        <dbReference type="EMBL" id="MEU3709889.1"/>
    </source>
</evidence>
<name>A0ABV2YVV9_9ACTN</name>
<feature type="compositionally biased region" description="Low complexity" evidence="1">
    <location>
        <begin position="43"/>
        <end position="61"/>
    </location>
</feature>
<protein>
    <submittedName>
        <fullName evidence="2">Zinc ribbon domain-containing protein</fullName>
    </submittedName>
</protein>
<keyword evidence="3" id="KW-1185">Reference proteome</keyword>
<feature type="compositionally biased region" description="Low complexity" evidence="1">
    <location>
        <begin position="132"/>
        <end position="156"/>
    </location>
</feature>
<feature type="region of interest" description="Disordered" evidence="1">
    <location>
        <begin position="1"/>
        <end position="161"/>
    </location>
</feature>
<evidence type="ECO:0000313" key="3">
    <source>
        <dbReference type="Proteomes" id="UP001550853"/>
    </source>
</evidence>
<evidence type="ECO:0000256" key="1">
    <source>
        <dbReference type="SAM" id="MobiDB-lite"/>
    </source>
</evidence>
<dbReference type="Gene3D" id="2.60.120.260">
    <property type="entry name" value="Galactose-binding domain-like"/>
    <property type="match status" value="1"/>
</dbReference>
<dbReference type="SUPFAM" id="SSF49785">
    <property type="entry name" value="Galactose-binding domain-like"/>
    <property type="match status" value="1"/>
</dbReference>
<proteinExistence type="predicted"/>
<dbReference type="RefSeq" id="WP_037676978.1">
    <property type="nucleotide sequence ID" value="NZ_JBEZVI010000004.1"/>
</dbReference>
<dbReference type="Proteomes" id="UP001550853">
    <property type="component" value="Unassembled WGS sequence"/>
</dbReference>
<feature type="compositionally biased region" description="Low complexity" evidence="1">
    <location>
        <begin position="94"/>
        <end position="104"/>
    </location>
</feature>